<dbReference type="CDD" id="cd02009">
    <property type="entry name" value="TPP_SHCHC_synthase"/>
    <property type="match status" value="1"/>
</dbReference>
<protein>
    <recommendedName>
        <fullName evidence="1">Thiamine pyrophosphate enzyme TPP-binding domain-containing protein</fullName>
    </recommendedName>
</protein>
<dbReference type="AlphaFoldDB" id="A0A382PNC7"/>
<sequence>GPMEENHHQEDIIRFADKIQAPILADPLSQIRYGYQHDLITAHYDHYLKLVDIHPDLIIRFGRKPTSNILCRLLEEWKQKTFLVDEWIRFNDDCPNFIQVPIAAFCQNQINKTDWKGQSEWTNLLLSFEREIDILILAETGYSEAIIARACHESLQDGDQLIIGNSMPIRDVDMFTSVSGLKIDTYSNRGSSGIDGVNSTALGISAMNNDRKSLLLIGDLSFYHDMNGLLASKYEMNITIVVINNRGGGIFSFLPIADAGIEKFAQFWTADAGLDLEKVAELYHCQFSKTDNLEELRVSIKESFNKIGIHIIEAKTQIEDNVKAHKTFTEKVENALTPS</sequence>
<dbReference type="PANTHER" id="PTHR42916:SF1">
    <property type="entry name" value="PROTEIN PHYLLO, CHLOROPLASTIC"/>
    <property type="match status" value="1"/>
</dbReference>
<feature type="domain" description="Thiamine pyrophosphate enzyme TPP-binding" evidence="1">
    <location>
        <begin position="199"/>
        <end position="313"/>
    </location>
</feature>
<dbReference type="GO" id="GO:0030976">
    <property type="term" value="F:thiamine pyrophosphate binding"/>
    <property type="evidence" value="ECO:0007669"/>
    <property type="project" value="InterPro"/>
</dbReference>
<dbReference type="Pfam" id="PF02775">
    <property type="entry name" value="TPP_enzyme_C"/>
    <property type="match status" value="1"/>
</dbReference>
<dbReference type="Gene3D" id="3.40.50.970">
    <property type="match status" value="1"/>
</dbReference>
<dbReference type="PANTHER" id="PTHR42916">
    <property type="entry name" value="2-SUCCINYL-5-ENOLPYRUVYL-6-HYDROXY-3-CYCLOHEXENE-1-CARBOXYLATE SYNTHASE"/>
    <property type="match status" value="1"/>
</dbReference>
<dbReference type="GO" id="GO:0003824">
    <property type="term" value="F:catalytic activity"/>
    <property type="evidence" value="ECO:0007669"/>
    <property type="project" value="InterPro"/>
</dbReference>
<dbReference type="InterPro" id="IPR029061">
    <property type="entry name" value="THDP-binding"/>
</dbReference>
<feature type="non-terminal residue" evidence="2">
    <location>
        <position position="1"/>
    </location>
</feature>
<gene>
    <name evidence="2" type="ORF">METZ01_LOCUS327723</name>
</gene>
<organism evidence="2">
    <name type="scientific">marine metagenome</name>
    <dbReference type="NCBI Taxonomy" id="408172"/>
    <lineage>
        <taxon>unclassified sequences</taxon>
        <taxon>metagenomes</taxon>
        <taxon>ecological metagenomes</taxon>
    </lineage>
</organism>
<reference evidence="2" key="1">
    <citation type="submission" date="2018-05" db="EMBL/GenBank/DDBJ databases">
        <authorList>
            <person name="Lanie J.A."/>
            <person name="Ng W.-L."/>
            <person name="Kazmierczak K.M."/>
            <person name="Andrzejewski T.M."/>
            <person name="Davidsen T.M."/>
            <person name="Wayne K.J."/>
            <person name="Tettelin H."/>
            <person name="Glass J.I."/>
            <person name="Rusch D."/>
            <person name="Podicherti R."/>
            <person name="Tsui H.-C.T."/>
            <person name="Winkler M.E."/>
        </authorList>
    </citation>
    <scope>NUCLEOTIDE SEQUENCE</scope>
</reference>
<evidence type="ECO:0000313" key="2">
    <source>
        <dbReference type="EMBL" id="SVC74869.1"/>
    </source>
</evidence>
<dbReference type="Gene3D" id="3.40.50.1220">
    <property type="entry name" value="TPP-binding domain"/>
    <property type="match status" value="1"/>
</dbReference>
<accession>A0A382PNC7</accession>
<name>A0A382PNC7_9ZZZZ</name>
<proteinExistence type="predicted"/>
<evidence type="ECO:0000259" key="1">
    <source>
        <dbReference type="Pfam" id="PF02775"/>
    </source>
</evidence>
<dbReference type="EMBL" id="UINC01108624">
    <property type="protein sequence ID" value="SVC74869.1"/>
    <property type="molecule type" value="Genomic_DNA"/>
</dbReference>
<dbReference type="SUPFAM" id="SSF52518">
    <property type="entry name" value="Thiamin diphosphate-binding fold (THDP-binding)"/>
    <property type="match status" value="1"/>
</dbReference>
<dbReference type="InterPro" id="IPR011766">
    <property type="entry name" value="TPP_enzyme_TPP-bd"/>
</dbReference>